<dbReference type="Proteomes" id="UP000276133">
    <property type="component" value="Unassembled WGS sequence"/>
</dbReference>
<sequence>MFIASFELITGFLGFSISSTSESLSSFCYTFLRELKKRFFVRNCEKISFVQARYRKAVFHYKLVI</sequence>
<reference evidence="1 2" key="1">
    <citation type="journal article" date="2018" name="Sci. Rep.">
        <title>Genomic signatures of local adaptation to the degree of environmental predictability in rotifers.</title>
        <authorList>
            <person name="Franch-Gras L."/>
            <person name="Hahn C."/>
            <person name="Garcia-Roger E.M."/>
            <person name="Carmona M.J."/>
            <person name="Serra M."/>
            <person name="Gomez A."/>
        </authorList>
    </citation>
    <scope>NUCLEOTIDE SEQUENCE [LARGE SCALE GENOMIC DNA]</scope>
    <source>
        <strain evidence="1">HYR1</strain>
    </source>
</reference>
<evidence type="ECO:0000313" key="2">
    <source>
        <dbReference type="Proteomes" id="UP000276133"/>
    </source>
</evidence>
<accession>A0A3M7S0F3</accession>
<evidence type="ECO:0000313" key="1">
    <source>
        <dbReference type="EMBL" id="RNA29057.1"/>
    </source>
</evidence>
<keyword evidence="2" id="KW-1185">Reference proteome</keyword>
<proteinExistence type="predicted"/>
<organism evidence="1 2">
    <name type="scientific">Brachionus plicatilis</name>
    <name type="common">Marine rotifer</name>
    <name type="synonym">Brachionus muelleri</name>
    <dbReference type="NCBI Taxonomy" id="10195"/>
    <lineage>
        <taxon>Eukaryota</taxon>
        <taxon>Metazoa</taxon>
        <taxon>Spiralia</taxon>
        <taxon>Gnathifera</taxon>
        <taxon>Rotifera</taxon>
        <taxon>Eurotatoria</taxon>
        <taxon>Monogononta</taxon>
        <taxon>Pseudotrocha</taxon>
        <taxon>Ploima</taxon>
        <taxon>Brachionidae</taxon>
        <taxon>Brachionus</taxon>
    </lineage>
</organism>
<dbReference type="EMBL" id="REGN01002290">
    <property type="protein sequence ID" value="RNA29057.1"/>
    <property type="molecule type" value="Genomic_DNA"/>
</dbReference>
<gene>
    <name evidence="1" type="ORF">BpHYR1_022973</name>
</gene>
<protein>
    <submittedName>
        <fullName evidence="1">Uncharacterized protein</fullName>
    </submittedName>
</protein>
<name>A0A3M7S0F3_BRAPC</name>
<comment type="caution">
    <text evidence="1">The sequence shown here is derived from an EMBL/GenBank/DDBJ whole genome shotgun (WGS) entry which is preliminary data.</text>
</comment>
<dbReference type="AlphaFoldDB" id="A0A3M7S0F3"/>